<comment type="caution">
    <text evidence="1">The sequence shown here is derived from an EMBL/GenBank/DDBJ whole genome shotgun (WGS) entry which is preliminary data.</text>
</comment>
<sequence length="328" mass="36231">MGEYHNYCWSCNGKLQPPPSHQAYNPTFLATPPPSSILNPPYLFGSSLLEPNALVDHHHHENQDFPPSWSHSLLNGLAIDQEQHNLGGGHVGKVKHAYLENQQSRQLYYSSNEEDLQAANCTSSWSSQLNPVPCVGLSSIMSLNNTMFDNFSSKIDNRNQYSSQYDDTSTASGASKKPRFQSFSNSQPAFSKGSTLLNPNPSKELISQVRKEKSERERISTLHQLVSPFGKTDRASVLYEAAVQIKFFVSQIEALSSPYMNSVNNVSGATRHQHFADGKALPKDLSSRGLCLVPVTCMDHVDTTNMTSNGAEFWMPALGGGYLELGFL</sequence>
<protein>
    <submittedName>
        <fullName evidence="1">Uncharacterized protein</fullName>
    </submittedName>
</protein>
<organism evidence="1 2">
    <name type="scientific">Smallanthus sonchifolius</name>
    <dbReference type="NCBI Taxonomy" id="185202"/>
    <lineage>
        <taxon>Eukaryota</taxon>
        <taxon>Viridiplantae</taxon>
        <taxon>Streptophyta</taxon>
        <taxon>Embryophyta</taxon>
        <taxon>Tracheophyta</taxon>
        <taxon>Spermatophyta</taxon>
        <taxon>Magnoliopsida</taxon>
        <taxon>eudicotyledons</taxon>
        <taxon>Gunneridae</taxon>
        <taxon>Pentapetalae</taxon>
        <taxon>asterids</taxon>
        <taxon>campanulids</taxon>
        <taxon>Asterales</taxon>
        <taxon>Asteraceae</taxon>
        <taxon>Asteroideae</taxon>
        <taxon>Heliantheae alliance</taxon>
        <taxon>Millerieae</taxon>
        <taxon>Smallanthus</taxon>
    </lineage>
</organism>
<keyword evidence="2" id="KW-1185">Reference proteome</keyword>
<gene>
    <name evidence="1" type="ORF">L1987_67051</name>
</gene>
<name>A0ACB9BZ63_9ASTR</name>
<accession>A0ACB9BZ63</accession>
<dbReference type="Proteomes" id="UP001056120">
    <property type="component" value="Linkage Group LG22"/>
</dbReference>
<proteinExistence type="predicted"/>
<evidence type="ECO:0000313" key="1">
    <source>
        <dbReference type="EMBL" id="KAI3727239.1"/>
    </source>
</evidence>
<reference evidence="2" key="1">
    <citation type="journal article" date="2022" name="Mol. Ecol. Resour.">
        <title>The genomes of chicory, endive, great burdock and yacon provide insights into Asteraceae palaeo-polyploidization history and plant inulin production.</title>
        <authorList>
            <person name="Fan W."/>
            <person name="Wang S."/>
            <person name="Wang H."/>
            <person name="Wang A."/>
            <person name="Jiang F."/>
            <person name="Liu H."/>
            <person name="Zhao H."/>
            <person name="Xu D."/>
            <person name="Zhang Y."/>
        </authorList>
    </citation>
    <scope>NUCLEOTIDE SEQUENCE [LARGE SCALE GENOMIC DNA]</scope>
    <source>
        <strain evidence="2">cv. Yunnan</strain>
    </source>
</reference>
<dbReference type="EMBL" id="CM042039">
    <property type="protein sequence ID" value="KAI3727239.1"/>
    <property type="molecule type" value="Genomic_DNA"/>
</dbReference>
<evidence type="ECO:0000313" key="2">
    <source>
        <dbReference type="Proteomes" id="UP001056120"/>
    </source>
</evidence>
<reference evidence="1 2" key="2">
    <citation type="journal article" date="2022" name="Mol. Ecol. Resour.">
        <title>The genomes of chicory, endive, great burdock and yacon provide insights into Asteraceae paleo-polyploidization history and plant inulin production.</title>
        <authorList>
            <person name="Fan W."/>
            <person name="Wang S."/>
            <person name="Wang H."/>
            <person name="Wang A."/>
            <person name="Jiang F."/>
            <person name="Liu H."/>
            <person name="Zhao H."/>
            <person name="Xu D."/>
            <person name="Zhang Y."/>
        </authorList>
    </citation>
    <scope>NUCLEOTIDE SEQUENCE [LARGE SCALE GENOMIC DNA]</scope>
    <source>
        <strain evidence="2">cv. Yunnan</strain>
        <tissue evidence="1">Leaves</tissue>
    </source>
</reference>